<dbReference type="PROSITE" id="PS50005">
    <property type="entry name" value="TPR"/>
    <property type="match status" value="4"/>
</dbReference>
<comment type="caution">
    <text evidence="9">The sequence shown here is derived from an EMBL/GenBank/DDBJ whole genome shotgun (WGS) entry which is preliminary data.</text>
</comment>
<comment type="function">
    <text evidence="6">Axonemal protein which is implicated in axonemal and/or peri-axonemal structure assembly and regulates flagellum assembly and beating and therefore sperm motility.</text>
</comment>
<dbReference type="PANTHER" id="PTHR46630">
    <property type="entry name" value="TETRATRICOPEPTIDE REPEAT PROTEIN 29"/>
    <property type="match status" value="1"/>
</dbReference>
<protein>
    <recommendedName>
        <fullName evidence="5">Tetratricopeptide repeat protein 29</fullName>
    </recommendedName>
</protein>
<evidence type="ECO:0000256" key="3">
    <source>
        <dbReference type="ARBA" id="ARBA00022737"/>
    </source>
</evidence>
<dbReference type="Pfam" id="PF13424">
    <property type="entry name" value="TPR_12"/>
    <property type="match status" value="1"/>
</dbReference>
<feature type="repeat" description="TPR" evidence="7">
    <location>
        <begin position="1173"/>
        <end position="1206"/>
    </location>
</feature>
<dbReference type="Gene3D" id="3.90.176.10">
    <property type="entry name" value="Toxin ADP-ribosyltransferase, Chain A, domain 1"/>
    <property type="match status" value="1"/>
</dbReference>
<dbReference type="GO" id="GO:0005576">
    <property type="term" value="C:extracellular region"/>
    <property type="evidence" value="ECO:0007669"/>
    <property type="project" value="InterPro"/>
</dbReference>
<dbReference type="SUPFAM" id="SSF56399">
    <property type="entry name" value="ADP-ribosylation"/>
    <property type="match status" value="1"/>
</dbReference>
<feature type="repeat" description="TPR" evidence="7">
    <location>
        <begin position="1048"/>
        <end position="1081"/>
    </location>
</feature>
<dbReference type="InterPro" id="IPR051476">
    <property type="entry name" value="Bac_ResReg_Asp_Phosphatase"/>
</dbReference>
<sequence length="1401" mass="164811">METPLDIKRTITHEEIAISKAVFTFNTDEDLTVIWYDDQLDDSIRLLLEHSCDHTQICYSLNELITVLDNIINEKIILIVAGRYSRQALSSVHIHDVIDSIYIFCFNRSYYEDLLEGNQYPKLLGIYTEYQALFTALEKQIHCLLKHLSIFNLFSRIDKPIRELEHESASYLWYQLLRDTLMTMETENDRCKQELIDVCRSYYRSNEKFLEQIKLFDQTYKASDAIYWYTKDCFLYRFVNKALRTEDIETLYRLRYFIKDLCKNLKSIFDDNLETFQIAMESITVYRGLTLPLSVIDQLRQSIGKYISTNGFLSTTFKRDVAEMFSANVIFEIKIDTDLNNIVYAYVSRMSINPSEDEVLIDLGAVFQIVDVQYINKKYTISMIGVSNDIDYLKNDYFQVEREYLQENLDDNVLSNINAHSFFGKFLSIIGSHKKAIAYYEELYKNCLACNKDPLLRDYEIYIITGNLADAYGGIQQYDFALKYAFESYETQKNFRHNYSTPIAASLLRLSLIYLAIEQVQLAYDFVEEAFRTLSDHCNVQLLGALHFCMSRCYFKQKRYSDALEHCQQALEKFGETRNSIANAEIYHLMGHIFRKQSNTDMAIDSYQKALVCQQNIYSRSHLLQIQTCHSLGEAYQLAGMHQLALNQYLDVLEHKKYNENDGELGRLHASIACCYLQLNSHDLALKHANLSLNINKSSSNIEDIEISYVLMGEIYDEQRKFHLSMDYYAKLVSRAMECNNYEVMKTACSKYVSTMTYLINEEHAEQNMEVLSNFYRKYVFIDGHLSYNDFHRLIMSISLIYLKTKQFQLGVRQFRYMLKDIEIQSDISEKDKFILVIYTRIAWLYEKDKNYHLAINQYQAILDSVSESNQKYSIDFAIQSYESIGNLYYELKEYTLAIEKQKEGLSFIRNLNSDQHEQDIFNLTYSIAKCYSELENDDFALTYYRECVEIQKHSSISAEESDDSVYMYEIVADSYCEDYQYDLAIDSYVKGLNILEQISPTETAQFHYKIGTCYKMKEENDLCIRHFEAALRVYEDNQSNDNFMQLMDIYFELGWFHQHENMYDLAIEYFQKMLNIQLDTGEKKCDIADSYVRIGKCYQEKLLPDLSLDYYEQALKIYLEIVQPNVGERRKTADLNWRIARLYQAKEVWGVAIDHYESSLKMLPFLNEKLIFDLFYRIGLCYNKMENYPSAIEYFQKAERQSAQQNMFNIRVVDLYAEMAFCFCNLEDWKSSVEYCTLALGFFMSMKISSHPSLYRLHITAAHAFGQQEKHHSAIEHFQQALEIQENQDNHTAVDRKSEMIFLNNQLGYCYYMCAAYDTAYEYCHKSIEVAKNSSYSTTHSSMVDNYELFGNIYVHYNDKVLARNCFVKVLNLLQTRKSVSPTDLKRIKKSLENLRSSSM</sequence>
<dbReference type="Pfam" id="PF13181">
    <property type="entry name" value="TPR_8"/>
    <property type="match status" value="1"/>
</dbReference>
<evidence type="ECO:0000259" key="8">
    <source>
        <dbReference type="Pfam" id="PF03496"/>
    </source>
</evidence>
<evidence type="ECO:0000256" key="1">
    <source>
        <dbReference type="ARBA" id="ARBA00004496"/>
    </source>
</evidence>
<feature type="repeat" description="TPR" evidence="7">
    <location>
        <begin position="584"/>
        <end position="617"/>
    </location>
</feature>
<evidence type="ECO:0000256" key="4">
    <source>
        <dbReference type="ARBA" id="ARBA00022803"/>
    </source>
</evidence>
<dbReference type="InterPro" id="IPR003540">
    <property type="entry name" value="ADP-ribosyltransferase"/>
</dbReference>
<comment type="subcellular location">
    <subcellularLocation>
        <location evidence="1">Cytoplasm</location>
    </subcellularLocation>
</comment>
<evidence type="ECO:0000256" key="5">
    <source>
        <dbReference type="ARBA" id="ARBA00040665"/>
    </source>
</evidence>
<dbReference type="GO" id="GO:0005737">
    <property type="term" value="C:cytoplasm"/>
    <property type="evidence" value="ECO:0007669"/>
    <property type="project" value="UniProtKB-SubCell"/>
</dbReference>
<dbReference type="Gene3D" id="1.25.40.10">
    <property type="entry name" value="Tetratricopeptide repeat domain"/>
    <property type="match status" value="6"/>
</dbReference>
<evidence type="ECO:0000256" key="2">
    <source>
        <dbReference type="ARBA" id="ARBA00022490"/>
    </source>
</evidence>
<dbReference type="PANTHER" id="PTHR46630:SF1">
    <property type="entry name" value="TETRATRICOPEPTIDE REPEAT PROTEIN 29"/>
    <property type="match status" value="1"/>
</dbReference>
<reference evidence="9" key="1">
    <citation type="submission" date="2021-02" db="EMBL/GenBank/DDBJ databases">
        <authorList>
            <person name="Nowell W R."/>
        </authorList>
    </citation>
    <scope>NUCLEOTIDE SEQUENCE</scope>
</reference>
<dbReference type="Pfam" id="PF03496">
    <property type="entry name" value="ADPrib_exo_Tox"/>
    <property type="match status" value="1"/>
</dbReference>
<evidence type="ECO:0000256" key="6">
    <source>
        <dbReference type="ARBA" id="ARBA00044739"/>
    </source>
</evidence>
<gene>
    <name evidence="9" type="ORF">EDS130_LOCUS32887</name>
</gene>
<dbReference type="InterPro" id="IPR013105">
    <property type="entry name" value="TPR_2"/>
</dbReference>
<dbReference type="SUPFAM" id="SSF48452">
    <property type="entry name" value="TPR-like"/>
    <property type="match status" value="7"/>
</dbReference>
<dbReference type="SMART" id="SM00028">
    <property type="entry name" value="TPR"/>
    <property type="match status" value="20"/>
</dbReference>
<dbReference type="Pfam" id="PF07719">
    <property type="entry name" value="TPR_2"/>
    <property type="match status" value="1"/>
</dbReference>
<evidence type="ECO:0000313" key="9">
    <source>
        <dbReference type="EMBL" id="CAF1343783.1"/>
    </source>
</evidence>
<keyword evidence="3" id="KW-0677">Repeat</keyword>
<dbReference type="InterPro" id="IPR019734">
    <property type="entry name" value="TPR_rpt"/>
</dbReference>
<dbReference type="EMBL" id="CAJNOJ010000256">
    <property type="protein sequence ID" value="CAF1343783.1"/>
    <property type="molecule type" value="Genomic_DNA"/>
</dbReference>
<evidence type="ECO:0000256" key="7">
    <source>
        <dbReference type="PROSITE-ProRule" id="PRU00339"/>
    </source>
</evidence>
<organism evidence="9 10">
    <name type="scientific">Adineta ricciae</name>
    <name type="common">Rotifer</name>
    <dbReference type="NCBI Taxonomy" id="249248"/>
    <lineage>
        <taxon>Eukaryota</taxon>
        <taxon>Metazoa</taxon>
        <taxon>Spiralia</taxon>
        <taxon>Gnathifera</taxon>
        <taxon>Rotifera</taxon>
        <taxon>Eurotatoria</taxon>
        <taxon>Bdelloidea</taxon>
        <taxon>Adinetida</taxon>
        <taxon>Adinetidae</taxon>
        <taxon>Adineta</taxon>
    </lineage>
</organism>
<dbReference type="Proteomes" id="UP000663852">
    <property type="component" value="Unassembled WGS sequence"/>
</dbReference>
<keyword evidence="2" id="KW-0963">Cytoplasm</keyword>
<dbReference type="InterPro" id="IPR011990">
    <property type="entry name" value="TPR-like_helical_dom_sf"/>
</dbReference>
<feature type="repeat" description="TPR" evidence="7">
    <location>
        <begin position="1256"/>
        <end position="1289"/>
    </location>
</feature>
<name>A0A815GV98_ADIRI</name>
<dbReference type="PROSITE" id="PS51996">
    <property type="entry name" value="TR_MART"/>
    <property type="match status" value="1"/>
</dbReference>
<proteinExistence type="predicted"/>
<evidence type="ECO:0000313" key="10">
    <source>
        <dbReference type="Proteomes" id="UP000663852"/>
    </source>
</evidence>
<accession>A0A815GV98</accession>
<dbReference type="Pfam" id="PF14938">
    <property type="entry name" value="SNAP"/>
    <property type="match status" value="1"/>
</dbReference>
<feature type="domain" description="ADP ribosyltransferase" evidence="8">
    <location>
        <begin position="219"/>
        <end position="376"/>
    </location>
</feature>
<keyword evidence="4 7" id="KW-0802">TPR repeat</keyword>
<dbReference type="OrthoDB" id="9990701at2759"/>